<organism evidence="3 4">
    <name type="scientific">Gordonia pseudamarae</name>
    <dbReference type="NCBI Taxonomy" id="2831662"/>
    <lineage>
        <taxon>Bacteria</taxon>
        <taxon>Bacillati</taxon>
        <taxon>Actinomycetota</taxon>
        <taxon>Actinomycetes</taxon>
        <taxon>Mycobacteriales</taxon>
        <taxon>Gordoniaceae</taxon>
        <taxon>Gordonia</taxon>
    </lineage>
</organism>
<dbReference type="SUPFAM" id="SSF51161">
    <property type="entry name" value="Trimeric LpxA-like enzymes"/>
    <property type="match status" value="1"/>
</dbReference>
<evidence type="ECO:0000313" key="4">
    <source>
        <dbReference type="Proteomes" id="UP001059836"/>
    </source>
</evidence>
<evidence type="ECO:0000256" key="1">
    <source>
        <dbReference type="ARBA" id="ARBA00007274"/>
    </source>
</evidence>
<evidence type="ECO:0000313" key="3">
    <source>
        <dbReference type="EMBL" id="QHN36516.1"/>
    </source>
</evidence>
<dbReference type="RefSeq" id="WP_213244775.1">
    <property type="nucleotide sequence ID" value="NZ_CP045806.1"/>
</dbReference>
<reference evidence="3" key="1">
    <citation type="journal article" date="2021" name="Nat. Microbiol.">
        <title>Cocultivation of an ultrasmall environmental parasitic bacterium with lytic ability against bacteria associated with wastewater foams.</title>
        <authorList>
            <person name="Batinovic S."/>
            <person name="Rose J.J.A."/>
            <person name="Ratcliffe J."/>
            <person name="Seviour R.J."/>
            <person name="Petrovski S."/>
        </authorList>
    </citation>
    <scope>NUCLEOTIDE SEQUENCE</scope>
    <source>
        <strain evidence="3">CON9</strain>
    </source>
</reference>
<gene>
    <name evidence="3" type="ORF">GII31_18085</name>
</gene>
<dbReference type="EMBL" id="CP045809">
    <property type="protein sequence ID" value="QHN36516.1"/>
    <property type="molecule type" value="Genomic_DNA"/>
</dbReference>
<evidence type="ECO:0000256" key="2">
    <source>
        <dbReference type="ARBA" id="ARBA00022679"/>
    </source>
</evidence>
<sequence length="193" mass="20916">MKGQPHGVVIRNLAGYPDSGFDRGRATYVRVLWLAVWGMVGVRWWCPNRARLAILRLFGARFGQGCIVRPRVRIDLPWKLVVGDHSWIGEAVWIINPETVTIGSNVCLSQQAVVCSGSHDACSPVFARNSRPVRIDDGAWIALRGTVLSGVRVGSGATVGAGAVASRDIAPGTFVRQETAPTENIAQESEGWK</sequence>
<dbReference type="Proteomes" id="UP001059836">
    <property type="component" value="Chromosome"/>
</dbReference>
<keyword evidence="4" id="KW-1185">Reference proteome</keyword>
<accession>A0ABX6IMF0</accession>
<name>A0ABX6IMF0_9ACTN</name>
<keyword evidence="2" id="KW-0808">Transferase</keyword>
<dbReference type="PANTHER" id="PTHR23416">
    <property type="entry name" value="SIALIC ACID SYNTHASE-RELATED"/>
    <property type="match status" value="1"/>
</dbReference>
<dbReference type="Gene3D" id="2.160.10.10">
    <property type="entry name" value="Hexapeptide repeat proteins"/>
    <property type="match status" value="1"/>
</dbReference>
<comment type="similarity">
    <text evidence="1">Belongs to the transferase hexapeptide repeat family.</text>
</comment>
<dbReference type="InterPro" id="IPR051159">
    <property type="entry name" value="Hexapeptide_acetyltransf"/>
</dbReference>
<proteinExistence type="inferred from homology"/>
<dbReference type="PANTHER" id="PTHR23416:SF23">
    <property type="entry name" value="ACETYLTRANSFERASE C18B11.09C-RELATED"/>
    <property type="match status" value="1"/>
</dbReference>
<protein>
    <submittedName>
        <fullName evidence="3">Colanic acid biosynthesis acetyltransferase</fullName>
    </submittedName>
</protein>
<dbReference type="InterPro" id="IPR011004">
    <property type="entry name" value="Trimer_LpxA-like_sf"/>
</dbReference>